<comment type="caution">
    <text evidence="2">The sequence shown here is derived from an EMBL/GenBank/DDBJ whole genome shotgun (WGS) entry which is preliminary data.</text>
</comment>
<gene>
    <name evidence="2" type="ORF">DWE98_19630</name>
</gene>
<reference evidence="3" key="1">
    <citation type="submission" date="2018-07" db="EMBL/GenBank/DDBJ databases">
        <authorList>
            <person name="Safronova V.I."/>
            <person name="Chirak E.R."/>
            <person name="Sazanova A.L."/>
        </authorList>
    </citation>
    <scope>NUCLEOTIDE SEQUENCE [LARGE SCALE GENOMIC DNA]</scope>
    <source>
        <strain evidence="3">RCAM04685</strain>
    </source>
</reference>
<name>A0A370L1Y7_9HYPH</name>
<dbReference type="AlphaFoldDB" id="A0A370L1Y7"/>
<dbReference type="Pfam" id="PF05016">
    <property type="entry name" value="ParE_toxin"/>
    <property type="match status" value="1"/>
</dbReference>
<dbReference type="InterPro" id="IPR007712">
    <property type="entry name" value="RelE/ParE_toxin"/>
</dbReference>
<keyword evidence="3" id="KW-1185">Reference proteome</keyword>
<dbReference type="OrthoDB" id="9814952at2"/>
<sequence length="103" mass="11613">MGGTVRFAGQAVQDLQDMFDYLHPVAGERIARDHVAKLYAYCLSFETFPERGTRRDDLRPGLRFVGYRRQATIAFVVTGNGITILRVFARGRDVEALIADEGY</sequence>
<proteinExistence type="predicted"/>
<keyword evidence="1" id="KW-1277">Toxin-antitoxin system</keyword>
<dbReference type="Gene3D" id="3.30.2310.20">
    <property type="entry name" value="RelE-like"/>
    <property type="match status" value="1"/>
</dbReference>
<dbReference type="Proteomes" id="UP000255207">
    <property type="component" value="Unassembled WGS sequence"/>
</dbReference>
<evidence type="ECO:0000256" key="1">
    <source>
        <dbReference type="ARBA" id="ARBA00022649"/>
    </source>
</evidence>
<protein>
    <submittedName>
        <fullName evidence="2">Type II toxin-antitoxin system RelE/ParE family toxin</fullName>
    </submittedName>
</protein>
<accession>A0A370L1Y7</accession>
<evidence type="ECO:0000313" key="2">
    <source>
        <dbReference type="EMBL" id="RDJ22114.1"/>
    </source>
</evidence>
<dbReference type="InterPro" id="IPR035093">
    <property type="entry name" value="RelE/ParE_toxin_dom_sf"/>
</dbReference>
<organism evidence="2 3">
    <name type="scientific">Bosea caraganae</name>
    <dbReference type="NCBI Taxonomy" id="2763117"/>
    <lineage>
        <taxon>Bacteria</taxon>
        <taxon>Pseudomonadati</taxon>
        <taxon>Pseudomonadota</taxon>
        <taxon>Alphaproteobacteria</taxon>
        <taxon>Hyphomicrobiales</taxon>
        <taxon>Boseaceae</taxon>
        <taxon>Bosea</taxon>
    </lineage>
</organism>
<dbReference type="RefSeq" id="WP_114830993.1">
    <property type="nucleotide sequence ID" value="NZ_QQTO01000034.1"/>
</dbReference>
<dbReference type="EMBL" id="QQTP01000011">
    <property type="protein sequence ID" value="RDJ22114.1"/>
    <property type="molecule type" value="Genomic_DNA"/>
</dbReference>
<evidence type="ECO:0000313" key="3">
    <source>
        <dbReference type="Proteomes" id="UP000255207"/>
    </source>
</evidence>